<proteinExistence type="predicted"/>
<keyword evidence="3" id="KW-0597">Phosphoprotein</keyword>
<evidence type="ECO:0000256" key="8">
    <source>
        <dbReference type="ARBA" id="ARBA00023055"/>
    </source>
</evidence>
<keyword evidence="5" id="KW-0677">Repeat</keyword>
<evidence type="ECO:0000256" key="3">
    <source>
        <dbReference type="ARBA" id="ARBA00022553"/>
    </source>
</evidence>
<feature type="compositionally biased region" description="Low complexity" evidence="11">
    <location>
        <begin position="308"/>
        <end position="319"/>
    </location>
</feature>
<dbReference type="SMART" id="SM00239">
    <property type="entry name" value="C2"/>
    <property type="match status" value="2"/>
</dbReference>
<evidence type="ECO:0000313" key="15">
    <source>
        <dbReference type="EMBL" id="KAJ3483444.1"/>
    </source>
</evidence>
<evidence type="ECO:0000259" key="13">
    <source>
        <dbReference type="PROSITE" id="PS50004"/>
    </source>
</evidence>
<keyword evidence="8" id="KW-0445">Lipid transport</keyword>
<dbReference type="InterPro" id="IPR035892">
    <property type="entry name" value="C2_domain_sf"/>
</dbReference>
<feature type="compositionally biased region" description="Basic and acidic residues" evidence="11">
    <location>
        <begin position="1056"/>
        <end position="1065"/>
    </location>
</feature>
<feature type="domain" description="C2" evidence="13">
    <location>
        <begin position="461"/>
        <end position="586"/>
    </location>
</feature>
<feature type="region of interest" description="Disordered" evidence="11">
    <location>
        <begin position="666"/>
        <end position="696"/>
    </location>
</feature>
<keyword evidence="6" id="KW-0256">Endoplasmic reticulum</keyword>
<dbReference type="Gene3D" id="2.60.40.150">
    <property type="entry name" value="C2 domain"/>
    <property type="match status" value="2"/>
</dbReference>
<accession>A0AAD5V6H2</accession>
<dbReference type="PROSITE" id="PS51847">
    <property type="entry name" value="SMP"/>
    <property type="match status" value="1"/>
</dbReference>
<keyword evidence="9" id="KW-0446">Lipid-binding</keyword>
<keyword evidence="4 12" id="KW-0812">Transmembrane</keyword>
<evidence type="ECO:0000256" key="9">
    <source>
        <dbReference type="ARBA" id="ARBA00023121"/>
    </source>
</evidence>
<dbReference type="SUPFAM" id="SSF49562">
    <property type="entry name" value="C2 domain (Calcium/lipid-binding domain, CaLB)"/>
    <property type="match status" value="2"/>
</dbReference>
<feature type="region of interest" description="Disordered" evidence="11">
    <location>
        <begin position="1053"/>
        <end position="1072"/>
    </location>
</feature>
<dbReference type="GO" id="GO:0005789">
    <property type="term" value="C:endoplasmic reticulum membrane"/>
    <property type="evidence" value="ECO:0007669"/>
    <property type="project" value="UniProtKB-SubCell"/>
</dbReference>
<feature type="transmembrane region" description="Helical" evidence="12">
    <location>
        <begin position="142"/>
        <end position="164"/>
    </location>
</feature>
<feature type="compositionally biased region" description="Pro residues" evidence="11">
    <location>
        <begin position="10"/>
        <end position="22"/>
    </location>
</feature>
<feature type="transmembrane region" description="Helical" evidence="12">
    <location>
        <begin position="170"/>
        <end position="189"/>
    </location>
</feature>
<evidence type="ECO:0000256" key="10">
    <source>
        <dbReference type="ARBA" id="ARBA00023136"/>
    </source>
</evidence>
<dbReference type="CDD" id="cd21676">
    <property type="entry name" value="SMP_Mug190"/>
    <property type="match status" value="1"/>
</dbReference>
<dbReference type="Proteomes" id="UP001212997">
    <property type="component" value="Unassembled WGS sequence"/>
</dbReference>
<keyword evidence="2" id="KW-0813">Transport</keyword>
<organism evidence="15 16">
    <name type="scientific">Meripilus lineatus</name>
    <dbReference type="NCBI Taxonomy" id="2056292"/>
    <lineage>
        <taxon>Eukaryota</taxon>
        <taxon>Fungi</taxon>
        <taxon>Dikarya</taxon>
        <taxon>Basidiomycota</taxon>
        <taxon>Agaricomycotina</taxon>
        <taxon>Agaricomycetes</taxon>
        <taxon>Polyporales</taxon>
        <taxon>Meripilaceae</taxon>
        <taxon>Meripilus</taxon>
    </lineage>
</organism>
<evidence type="ECO:0000313" key="16">
    <source>
        <dbReference type="Proteomes" id="UP001212997"/>
    </source>
</evidence>
<dbReference type="GO" id="GO:0006869">
    <property type="term" value="P:lipid transport"/>
    <property type="evidence" value="ECO:0007669"/>
    <property type="project" value="UniProtKB-KW"/>
</dbReference>
<dbReference type="Pfam" id="PF25669">
    <property type="entry name" value="SMP_MUG190-like"/>
    <property type="match status" value="1"/>
</dbReference>
<feature type="region of interest" description="Disordered" evidence="11">
    <location>
        <begin position="618"/>
        <end position="652"/>
    </location>
</feature>
<dbReference type="PANTHER" id="PTHR47348:SF3">
    <property type="entry name" value="MEIOTICALLY UP-REGULATED GENE 190 PROTEIN"/>
    <property type="match status" value="1"/>
</dbReference>
<dbReference type="PROSITE" id="PS50004">
    <property type="entry name" value="C2"/>
    <property type="match status" value="2"/>
</dbReference>
<dbReference type="EMBL" id="JANAWD010000228">
    <property type="protein sequence ID" value="KAJ3483444.1"/>
    <property type="molecule type" value="Genomic_DNA"/>
</dbReference>
<dbReference type="Pfam" id="PF00168">
    <property type="entry name" value="C2"/>
    <property type="match status" value="2"/>
</dbReference>
<comment type="subcellular location">
    <subcellularLocation>
        <location evidence="1">Endoplasmic reticulum membrane</location>
    </subcellularLocation>
</comment>
<dbReference type="Pfam" id="PF25331">
    <property type="entry name" value="C2_Mug190_3rd"/>
    <property type="match status" value="1"/>
</dbReference>
<feature type="region of interest" description="Disordered" evidence="11">
    <location>
        <begin position="1"/>
        <end position="106"/>
    </location>
</feature>
<reference evidence="15" key="1">
    <citation type="submission" date="2022-07" db="EMBL/GenBank/DDBJ databases">
        <title>Genome Sequence of Physisporinus lineatus.</title>
        <authorList>
            <person name="Buettner E."/>
        </authorList>
    </citation>
    <scope>NUCLEOTIDE SEQUENCE</scope>
    <source>
        <strain evidence="15">VT162</strain>
    </source>
</reference>
<keyword evidence="16" id="KW-1185">Reference proteome</keyword>
<evidence type="ECO:0000256" key="7">
    <source>
        <dbReference type="ARBA" id="ARBA00022989"/>
    </source>
</evidence>
<evidence type="ECO:0000256" key="4">
    <source>
        <dbReference type="ARBA" id="ARBA00022692"/>
    </source>
</evidence>
<protein>
    <submittedName>
        <fullName evidence="15">Uncharacterized protein</fullName>
    </submittedName>
</protein>
<sequence length="1072" mass="120197">MHTNADKSLPPTPSPQAAPGPTRPTQSGAERKKELMERMQPPKGSRPTDAAQQKGDRWVKDPVTGQDVLLKDPKFKDFREKGLDNQSLDPANSKPGPALRPPPDRIAQDSRYTAPISAQVGNICLQSFPPPVSPIDIRKTKLILRTGALTLTSACAFLWFSVVFRNNITWFSWLTRSILIGAIAFVAWVQSENAGRKIEKELERVRMNMHTQRGQDLSPPTPESVEWLNALLRLVWGLVNPEMFVPIIDMVEDTLQASLPGFVDAVRIADVGQGTNPLRIVSMRALADRPGHPDYPREEWVGLDKGSQTTTQADAQQTDKASDPSSEIDTDQTGDYLNYEVSVSYQALPGQAHKLRFHNIHLMLEFFVGAWDWFKLPIPFYAIVEGFVATIRMRVQFVQNPPFVRNLTITLMGVPQVEVSVEPFTKKLPNVLDLPLIKNFVEMGIAAACAQYVAPQSLTLNLAQLLVGDAINKDTKSLGVLVITIHHAIGLSAQDSNGKSDPYIVLAYAKFGKPLYSTRIIEGDLNPVWEETAFILVSDEEVKAQEDLCAMLWDSDKRTADDLVGRVTIPLAELMKEPGKMVSRVDKLQGFEDANEMSGSLHWEVGFYDKIPLNTSLKKDKSQSPTQAQATVADTQAEADVLTTPPDPNVPSGILSVTIHQINNLERQDIRGNTGKREGQSGQDTSEPAEEGENLPNSYCEIILNDDMIYKTRVKQYTSMPYFEAGTERFIRDWKETVVRVQVRDARVREKDPVLGIVTVKLADLFKNSSEVTRLFSIQEGIESNLCRLWSSKYIVPIPTSEDQPSEITARLGDRNSRNLRADHSDADPILLRGFKPESSQSRPRNKPTRLLRVAPMSRKADRLHGTYLLTKYAYPCTSRYSSAVLFEIGSGGIGPIGPDSDYVAMCWMKDVPDNEETQIRIPVIHAKDLKQVRQNYINDQTAKNHDYEVVGWLTCTLVLDSGLDADHEELQYSRADKHRYEAYDRVEGQAVLAERTAQMKEDGEITKQEQKAIDAEKQHQLKMRHRGVMQYQPVRTAKWTKEGIKKRAQTLKNKITGEKVREPTVESETGQ</sequence>
<evidence type="ECO:0000256" key="12">
    <source>
        <dbReference type="SAM" id="Phobius"/>
    </source>
</evidence>
<keyword evidence="10 12" id="KW-0472">Membrane</keyword>
<dbReference type="CDD" id="cd04052">
    <property type="entry name" value="C2B_Tricalbin-like"/>
    <property type="match status" value="1"/>
</dbReference>
<dbReference type="PANTHER" id="PTHR47348">
    <property type="entry name" value="MEIOTICALLY UP-REGULATED GENE 190 PROTEIN"/>
    <property type="match status" value="1"/>
</dbReference>
<feature type="compositionally biased region" description="Low complexity" evidence="11">
    <location>
        <begin position="626"/>
        <end position="641"/>
    </location>
</feature>
<feature type="compositionally biased region" description="Basic and acidic residues" evidence="11">
    <location>
        <begin position="289"/>
        <end position="302"/>
    </location>
</feature>
<dbReference type="InterPro" id="IPR037765">
    <property type="entry name" value="C2B_Tricalbin"/>
</dbReference>
<evidence type="ECO:0000256" key="5">
    <source>
        <dbReference type="ARBA" id="ARBA00022737"/>
    </source>
</evidence>
<name>A0AAD5V6H2_9APHY</name>
<dbReference type="InterPro" id="IPR037767">
    <property type="entry name" value="C2A_Mug190-like"/>
</dbReference>
<feature type="region of interest" description="Disordered" evidence="11">
    <location>
        <begin position="289"/>
        <end position="332"/>
    </location>
</feature>
<evidence type="ECO:0000256" key="1">
    <source>
        <dbReference type="ARBA" id="ARBA00004586"/>
    </source>
</evidence>
<evidence type="ECO:0000256" key="11">
    <source>
        <dbReference type="SAM" id="MobiDB-lite"/>
    </source>
</evidence>
<dbReference type="GO" id="GO:0008289">
    <property type="term" value="F:lipid binding"/>
    <property type="evidence" value="ECO:0007669"/>
    <property type="project" value="UniProtKB-KW"/>
</dbReference>
<keyword evidence="7 12" id="KW-1133">Transmembrane helix</keyword>
<dbReference type="GO" id="GO:0061817">
    <property type="term" value="P:endoplasmic reticulum-plasma membrane tethering"/>
    <property type="evidence" value="ECO:0007669"/>
    <property type="project" value="InterPro"/>
</dbReference>
<dbReference type="CDD" id="cd04041">
    <property type="entry name" value="C2A_fungal"/>
    <property type="match status" value="1"/>
</dbReference>
<dbReference type="AlphaFoldDB" id="A0AAD5V6H2"/>
<evidence type="ECO:0000256" key="6">
    <source>
        <dbReference type="ARBA" id="ARBA00022824"/>
    </source>
</evidence>
<dbReference type="InterPro" id="IPR031468">
    <property type="entry name" value="SMP_LBD"/>
</dbReference>
<dbReference type="InterPro" id="IPR057349">
    <property type="entry name" value="C2_Mug190_3rd"/>
</dbReference>
<evidence type="ECO:0000259" key="14">
    <source>
        <dbReference type="PROSITE" id="PS51847"/>
    </source>
</evidence>
<feature type="compositionally biased region" description="Basic and acidic residues" evidence="11">
    <location>
        <begin position="69"/>
        <end position="83"/>
    </location>
</feature>
<feature type="compositionally biased region" description="Basic and acidic residues" evidence="11">
    <location>
        <begin position="666"/>
        <end position="679"/>
    </location>
</feature>
<gene>
    <name evidence="15" type="ORF">NLI96_g6307</name>
</gene>
<feature type="domain" description="SMP-LTD" evidence="14">
    <location>
        <begin position="221"/>
        <end position="463"/>
    </location>
</feature>
<comment type="caution">
    <text evidence="15">The sequence shown here is derived from an EMBL/GenBank/DDBJ whole genome shotgun (WGS) entry which is preliminary data.</text>
</comment>
<evidence type="ECO:0000256" key="2">
    <source>
        <dbReference type="ARBA" id="ARBA00022448"/>
    </source>
</evidence>
<dbReference type="InterPro" id="IPR000008">
    <property type="entry name" value="C2_dom"/>
</dbReference>
<feature type="domain" description="C2" evidence="13">
    <location>
        <begin position="636"/>
        <end position="776"/>
    </location>
</feature>